<name>A0A1H1JI33_9BURK</name>
<dbReference type="PRINTS" id="PR00359">
    <property type="entry name" value="BP450"/>
</dbReference>
<dbReference type="SUPFAM" id="SSF48264">
    <property type="entry name" value="Cytochrome P450"/>
    <property type="match status" value="1"/>
</dbReference>
<evidence type="ECO:0000256" key="5">
    <source>
        <dbReference type="ARBA" id="ARBA00023004"/>
    </source>
</evidence>
<evidence type="ECO:0000256" key="2">
    <source>
        <dbReference type="ARBA" id="ARBA00022617"/>
    </source>
</evidence>
<dbReference type="InterPro" id="IPR001128">
    <property type="entry name" value="Cyt_P450"/>
</dbReference>
<keyword evidence="2 7" id="KW-0349">Heme</keyword>
<dbReference type="Gene3D" id="1.10.630.10">
    <property type="entry name" value="Cytochrome P450"/>
    <property type="match status" value="1"/>
</dbReference>
<keyword evidence="6 7" id="KW-0503">Monooxygenase</keyword>
<dbReference type="InterPro" id="IPR002397">
    <property type="entry name" value="Cyt_P450_B"/>
</dbReference>
<dbReference type="GO" id="GO:0020037">
    <property type="term" value="F:heme binding"/>
    <property type="evidence" value="ECO:0007669"/>
    <property type="project" value="InterPro"/>
</dbReference>
<evidence type="ECO:0000256" key="6">
    <source>
        <dbReference type="ARBA" id="ARBA00023033"/>
    </source>
</evidence>
<evidence type="ECO:0000256" key="4">
    <source>
        <dbReference type="ARBA" id="ARBA00023002"/>
    </source>
</evidence>
<evidence type="ECO:0008006" key="10">
    <source>
        <dbReference type="Google" id="ProtNLM"/>
    </source>
</evidence>
<sequence>MNFANFSSPEFFADPYPLYEKVREAGALLPVGPNAMVTGRFEIIDTLLRDRRMGKTYLQSVRARYGEAATQYPVFQALSRTFLMMNPPAHTKLRTLLMKAFNARQIEKLRDVVAMTSRDLLDRIGNASEFDLISDYALPLPVDIICRLLDIPSSHGNELGIAASRLVAAFDLAPLDETSLASANEAALTLERYFQKVVEQRRITPGDDIISSLTSVEDEGATLSDDEIVSNVILLFIAGHETTSNMIGNSMVALFRQPVQLDALKRDLASIPKAVVECMRYDTSIQMVVRTALEEVVIHDVTLAPGTIVFMLIGAANRDPAVFSHPDQLVFDRGDNVPSLAFGGGIHYCLGARLAQLEMEVAIADLLDRFPDMQPVDLDQLKWHPRNNLRGVQSLRINTAAT</sequence>
<dbReference type="GO" id="GO:0005506">
    <property type="term" value="F:iron ion binding"/>
    <property type="evidence" value="ECO:0007669"/>
    <property type="project" value="InterPro"/>
</dbReference>
<dbReference type="EMBL" id="FNKP01000003">
    <property type="protein sequence ID" value="SDR49582.1"/>
    <property type="molecule type" value="Genomic_DNA"/>
</dbReference>
<proteinExistence type="inferred from homology"/>
<comment type="similarity">
    <text evidence="1 7">Belongs to the cytochrome P450 family.</text>
</comment>
<organism evidence="8 9">
    <name type="scientific">Paraburkholderia fungorum</name>
    <dbReference type="NCBI Taxonomy" id="134537"/>
    <lineage>
        <taxon>Bacteria</taxon>
        <taxon>Pseudomonadati</taxon>
        <taxon>Pseudomonadota</taxon>
        <taxon>Betaproteobacteria</taxon>
        <taxon>Burkholderiales</taxon>
        <taxon>Burkholderiaceae</taxon>
        <taxon>Paraburkholderia</taxon>
    </lineage>
</organism>
<dbReference type="FunFam" id="1.10.630.10:FF:000018">
    <property type="entry name" value="Cytochrome P450 monooxygenase"/>
    <property type="match status" value="1"/>
</dbReference>
<accession>A0A1H1JI33</accession>
<dbReference type="PANTHER" id="PTHR46696">
    <property type="entry name" value="P450, PUTATIVE (EUROFUNG)-RELATED"/>
    <property type="match status" value="1"/>
</dbReference>
<keyword evidence="9" id="KW-1185">Reference proteome</keyword>
<dbReference type="PANTHER" id="PTHR46696:SF1">
    <property type="entry name" value="CYTOCHROME P450 YJIB-RELATED"/>
    <property type="match status" value="1"/>
</dbReference>
<evidence type="ECO:0000256" key="1">
    <source>
        <dbReference type="ARBA" id="ARBA00010617"/>
    </source>
</evidence>
<evidence type="ECO:0000313" key="9">
    <source>
        <dbReference type="Proteomes" id="UP000183487"/>
    </source>
</evidence>
<dbReference type="InterPro" id="IPR036396">
    <property type="entry name" value="Cyt_P450_sf"/>
</dbReference>
<gene>
    <name evidence="8" type="ORF">SAMN05443245_6449</name>
</gene>
<dbReference type="Pfam" id="PF00067">
    <property type="entry name" value="p450"/>
    <property type="match status" value="1"/>
</dbReference>
<evidence type="ECO:0000256" key="3">
    <source>
        <dbReference type="ARBA" id="ARBA00022723"/>
    </source>
</evidence>
<dbReference type="AlphaFoldDB" id="A0A1H1JI33"/>
<dbReference type="GO" id="GO:0004497">
    <property type="term" value="F:monooxygenase activity"/>
    <property type="evidence" value="ECO:0007669"/>
    <property type="project" value="UniProtKB-KW"/>
</dbReference>
<dbReference type="Proteomes" id="UP000183487">
    <property type="component" value="Unassembled WGS sequence"/>
</dbReference>
<evidence type="ECO:0000256" key="7">
    <source>
        <dbReference type="RuleBase" id="RU000461"/>
    </source>
</evidence>
<dbReference type="OrthoDB" id="4168525at2"/>
<keyword evidence="5 7" id="KW-0408">Iron</keyword>
<dbReference type="CDD" id="cd20625">
    <property type="entry name" value="CYP164-like"/>
    <property type="match status" value="1"/>
</dbReference>
<dbReference type="InterPro" id="IPR017972">
    <property type="entry name" value="Cyt_P450_CS"/>
</dbReference>
<dbReference type="PROSITE" id="PS00086">
    <property type="entry name" value="CYTOCHROME_P450"/>
    <property type="match status" value="1"/>
</dbReference>
<dbReference type="GO" id="GO:0016705">
    <property type="term" value="F:oxidoreductase activity, acting on paired donors, with incorporation or reduction of molecular oxygen"/>
    <property type="evidence" value="ECO:0007669"/>
    <property type="project" value="InterPro"/>
</dbReference>
<evidence type="ECO:0000313" key="8">
    <source>
        <dbReference type="EMBL" id="SDR49582.1"/>
    </source>
</evidence>
<reference evidence="9" key="1">
    <citation type="submission" date="2016-10" db="EMBL/GenBank/DDBJ databases">
        <authorList>
            <person name="Varghese N."/>
        </authorList>
    </citation>
    <scope>NUCLEOTIDE SEQUENCE [LARGE SCALE GENOMIC DNA]</scope>
    <source>
        <strain evidence="9">GAS106B</strain>
    </source>
</reference>
<keyword evidence="4 7" id="KW-0560">Oxidoreductase</keyword>
<protein>
    <recommendedName>
        <fullName evidence="10">Cytochrome P450</fullName>
    </recommendedName>
</protein>
<keyword evidence="3 7" id="KW-0479">Metal-binding</keyword>
<dbReference type="RefSeq" id="WP_074771637.1">
    <property type="nucleotide sequence ID" value="NZ_FNKP01000003.1"/>
</dbReference>